<dbReference type="STRING" id="646529.Desaci_4425"/>
<dbReference type="InterPro" id="IPR007253">
    <property type="entry name" value="Cell_wall-bd_2"/>
</dbReference>
<gene>
    <name evidence="2" type="ordered locus">Desaci_4425</name>
</gene>
<keyword evidence="1" id="KW-0732">Signal</keyword>
<dbReference type="InterPro" id="IPR051922">
    <property type="entry name" value="Bact_Sporulation_Assoc"/>
</dbReference>
<dbReference type="OrthoDB" id="3268939at2"/>
<dbReference type="PANTHER" id="PTHR30032">
    <property type="entry name" value="N-ACETYLMURAMOYL-L-ALANINE AMIDASE-RELATED"/>
    <property type="match status" value="1"/>
</dbReference>
<evidence type="ECO:0000313" key="2">
    <source>
        <dbReference type="EMBL" id="AFM43268.1"/>
    </source>
</evidence>
<proteinExistence type="predicted"/>
<name>I4DBU4_DESAJ</name>
<feature type="chain" id="PRO_5003688079" evidence="1">
    <location>
        <begin position="28"/>
        <end position="1181"/>
    </location>
</feature>
<dbReference type="AlphaFoldDB" id="I4DBU4"/>
<protein>
    <submittedName>
        <fullName evidence="2">Cell wall-binding protein</fullName>
    </submittedName>
</protein>
<keyword evidence="3" id="KW-1185">Reference proteome</keyword>
<dbReference type="HOGENOM" id="CLU_279239_0_0_9"/>
<evidence type="ECO:0000313" key="3">
    <source>
        <dbReference type="Proteomes" id="UP000002892"/>
    </source>
</evidence>
<dbReference type="RefSeq" id="WP_014829252.1">
    <property type="nucleotide sequence ID" value="NC_018068.1"/>
</dbReference>
<dbReference type="EMBL" id="CP003639">
    <property type="protein sequence ID" value="AFM43268.1"/>
    <property type="molecule type" value="Genomic_DNA"/>
</dbReference>
<evidence type="ECO:0000256" key="1">
    <source>
        <dbReference type="SAM" id="SignalP"/>
    </source>
</evidence>
<sequence>MKKTNKALASLAIAGMALTVVPFNAFADNAVPTRLAGNTAAQTAAAIADQTGWTGTAILASSASYGMVDALTAGPLSSYLKAPILLTGPGNTLDSDTKAELTKLNVKTVYVTSGKAVISQAVLDQLSGMGINVVSLGGQDRAETSVNIAKKMVGVTKVAVANGLQDALSIASIASAANEPILLTDKDSVPSSVAAYLAANPSITSTDVIGGTGVISNAVAAQFPNATRHFGTTAYDTNNQVIQDFSSSLQFTNVYVANGQTGIDALAGAPLAALTKSPIVLTDGTVPAAATFVHSKLATGAVVTALGGAAVVSDSVRTGVLTGSAPNQGGPVAVTSVTAVSASSFKVQFTSAPADTSKVTFAVTNSGAPVTVTPTWDSSNTFVTLSGSANFPEGTYAVDVKNGDTDLGSSTVAITTQKIAKINITATKLAVTQATTGSGIGYATYTVTDQYGNDITSNYLANNIQWQCGVGNITTPSHGVLKVTPNGQNLLTFSTVVITGYDSTSGVSASATLPTSTAMGTLSSITLNKLTNVNNTPLRAADTSDTWYVDYTANDMSGNPTNDYNLVKNGLILTGTNSDQLSVSSPYVIAKVVQDPNDSNKAAIQVTVTTDTVQMDMPVTITAMSWQGAPSSLQLTLKKQSAVDTFTLEAPSYNIASGELKQIPFVAYDQDGKQLTKYSDIVGSSSNPIVTISGFGDPSTGAGFVQNPDGTASLYMRATNVTGNQSVPQILTANTSTGKFSSVTINVQPTAKADTMVLNSTSIINTLQAGANQRIDFGYNYGGLTVNDQYGRPMDLDTVTQTGNGYNYEVVAMTSATTGTAIQLQQLNSGENVTTSSPITYAIAGGGNGIEVLANPSLTDNSTVNRTQTVNFYLINKSDEANVLAGQTNLAIASSSMTFSVIKNKDITGYTIDKVANPIFAQANSSTSGAIYTHQQTDEAANPDIYGTTSGGSKVMLAPGFIEGVSVDSPNKFKAVTVAGGISNSTNAYDSVKVIGLPLDASLTSASTNLTVTLMGADGLIHTVVAPIASSTTSPVAKELDLNYDGTAGMHMSDDGTTLYIDNATAMATEFGSAANPVSLQRNDAYGAANAKDIYFYIVDSYGKKGMNVSNIFATDWQSNGVTRATAIANSQTTVSPLNLDATTLYATGAPGLVKNGDYVTLSAVTNNGLVKTVKIVRNYN</sequence>
<organism evidence="2 3">
    <name type="scientific">Desulfosporosinus acidiphilus (strain DSM 22704 / JCM 16185 / SJ4)</name>
    <dbReference type="NCBI Taxonomy" id="646529"/>
    <lineage>
        <taxon>Bacteria</taxon>
        <taxon>Bacillati</taxon>
        <taxon>Bacillota</taxon>
        <taxon>Clostridia</taxon>
        <taxon>Eubacteriales</taxon>
        <taxon>Desulfitobacteriaceae</taxon>
        <taxon>Desulfosporosinus</taxon>
    </lineage>
</organism>
<dbReference type="KEGG" id="dai:Desaci_4425"/>
<dbReference type="Proteomes" id="UP000002892">
    <property type="component" value="Chromosome"/>
</dbReference>
<feature type="signal peptide" evidence="1">
    <location>
        <begin position="1"/>
        <end position="27"/>
    </location>
</feature>
<dbReference type="Gene3D" id="3.40.50.12090">
    <property type="match status" value="1"/>
</dbReference>
<dbReference type="eggNOG" id="COG2247">
    <property type="taxonomic scope" value="Bacteria"/>
</dbReference>
<accession>I4DBU4</accession>
<reference evidence="2 3" key="1">
    <citation type="journal article" date="2012" name="J. Bacteriol.">
        <title>Complete genome sequences of Desulfosporosinus orientis DSM765T, Desulfosporosinus youngiae DSM17734T, Desulfosporosinus meridiei DSM13257T, and Desulfosporosinus acidiphilus DSM22704T.</title>
        <authorList>
            <person name="Pester M."/>
            <person name="Brambilla E."/>
            <person name="Alazard D."/>
            <person name="Rattei T."/>
            <person name="Weinmaier T."/>
            <person name="Han J."/>
            <person name="Lucas S."/>
            <person name="Lapidus A."/>
            <person name="Cheng J.F."/>
            <person name="Goodwin L."/>
            <person name="Pitluck S."/>
            <person name="Peters L."/>
            <person name="Ovchinnikova G."/>
            <person name="Teshima H."/>
            <person name="Detter J.C."/>
            <person name="Han C.S."/>
            <person name="Tapia R."/>
            <person name="Land M.L."/>
            <person name="Hauser L."/>
            <person name="Kyrpides N.C."/>
            <person name="Ivanova N.N."/>
            <person name="Pagani I."/>
            <person name="Huntmann M."/>
            <person name="Wei C.L."/>
            <person name="Davenport K.W."/>
            <person name="Daligault H."/>
            <person name="Chain P.S."/>
            <person name="Chen A."/>
            <person name="Mavromatis K."/>
            <person name="Markowitz V."/>
            <person name="Szeto E."/>
            <person name="Mikhailova N."/>
            <person name="Pati A."/>
            <person name="Wagner M."/>
            <person name="Woyke T."/>
            <person name="Ollivier B."/>
            <person name="Klenk H.P."/>
            <person name="Spring S."/>
            <person name="Loy A."/>
        </authorList>
    </citation>
    <scope>NUCLEOTIDE SEQUENCE [LARGE SCALE GENOMIC DNA]</scope>
    <source>
        <strain evidence="3">DSM 22704 / JCM 16185 / SJ4</strain>
    </source>
</reference>
<dbReference type="PANTHER" id="PTHR30032:SF8">
    <property type="entry name" value="GERMINATION-SPECIFIC N-ACETYLMURAMOYL-L-ALANINE AMIDASE"/>
    <property type="match status" value="1"/>
</dbReference>
<dbReference type="Pfam" id="PF04122">
    <property type="entry name" value="CW_binding_2"/>
    <property type="match status" value="3"/>
</dbReference>